<proteinExistence type="predicted"/>
<dbReference type="SMART" id="SM00239">
    <property type="entry name" value="C2"/>
    <property type="match status" value="1"/>
</dbReference>
<feature type="domain" description="C2" evidence="3">
    <location>
        <begin position="13"/>
        <end position="134"/>
    </location>
</feature>
<dbReference type="EMBL" id="BRYB01000294">
    <property type="protein sequence ID" value="GMI27117.1"/>
    <property type="molecule type" value="Genomic_DNA"/>
</dbReference>
<dbReference type="InterPro" id="IPR035892">
    <property type="entry name" value="C2_domain_sf"/>
</dbReference>
<dbReference type="InterPro" id="IPR000008">
    <property type="entry name" value="C2_dom"/>
</dbReference>
<evidence type="ECO:0000313" key="5">
    <source>
        <dbReference type="Proteomes" id="UP001165060"/>
    </source>
</evidence>
<evidence type="ECO:0000256" key="1">
    <source>
        <dbReference type="ARBA" id="ARBA00022723"/>
    </source>
</evidence>
<dbReference type="Gene3D" id="2.60.40.150">
    <property type="entry name" value="C2 domain"/>
    <property type="match status" value="1"/>
</dbReference>
<sequence length="249" mass="28029">MLATVKKNHTHCSKREVNVDAANNSIASLEVEIMMAKDLPKMDWYSGKCDPYVILSLNPAAACTDQSDKRTKVKPRERSPVWNQSFIFKPIEFRNADLVLTVMDAENFGNDDFMGKIVVPLNKMDSQGWVEKWYQLTDPEKKTEAKQLSGSVLVRTKFVHSEKNRLDGEVKEIAASMEKLSADMKKITTHINRLEGKEGSRKGSASDDVWLFADFDPDTPLLFTDIEEDQITNNTGGGLVGKHDMCNIL</sequence>
<dbReference type="PANTHER" id="PTHR45911">
    <property type="entry name" value="C2 DOMAIN-CONTAINING PROTEIN"/>
    <property type="match status" value="1"/>
</dbReference>
<protein>
    <recommendedName>
        <fullName evidence="3">C2 domain-containing protein</fullName>
    </recommendedName>
</protein>
<accession>A0ABQ6MII4</accession>
<gene>
    <name evidence="4" type="ORF">TeGR_g3136</name>
</gene>
<evidence type="ECO:0000313" key="4">
    <source>
        <dbReference type="EMBL" id="GMI27117.1"/>
    </source>
</evidence>
<dbReference type="PROSITE" id="PS50004">
    <property type="entry name" value="C2"/>
    <property type="match status" value="1"/>
</dbReference>
<evidence type="ECO:0000256" key="2">
    <source>
        <dbReference type="ARBA" id="ARBA00022837"/>
    </source>
</evidence>
<keyword evidence="1" id="KW-0479">Metal-binding</keyword>
<dbReference type="CDD" id="cd00030">
    <property type="entry name" value="C2"/>
    <property type="match status" value="1"/>
</dbReference>
<name>A0ABQ6MII4_9STRA</name>
<dbReference type="PANTHER" id="PTHR45911:SF4">
    <property type="entry name" value="MULTIPLE C2 AND TRANSMEMBRANE DOMAIN-CONTAINING PROTEIN"/>
    <property type="match status" value="1"/>
</dbReference>
<dbReference type="SUPFAM" id="SSF49562">
    <property type="entry name" value="C2 domain (Calcium/lipid-binding domain, CaLB)"/>
    <property type="match status" value="1"/>
</dbReference>
<evidence type="ECO:0000259" key="3">
    <source>
        <dbReference type="PROSITE" id="PS50004"/>
    </source>
</evidence>
<reference evidence="4 5" key="1">
    <citation type="journal article" date="2023" name="Commun. Biol.">
        <title>Genome analysis of Parmales, the sister group of diatoms, reveals the evolutionary specialization of diatoms from phago-mixotrophs to photoautotrophs.</title>
        <authorList>
            <person name="Ban H."/>
            <person name="Sato S."/>
            <person name="Yoshikawa S."/>
            <person name="Yamada K."/>
            <person name="Nakamura Y."/>
            <person name="Ichinomiya M."/>
            <person name="Sato N."/>
            <person name="Blanc-Mathieu R."/>
            <person name="Endo H."/>
            <person name="Kuwata A."/>
            <person name="Ogata H."/>
        </authorList>
    </citation>
    <scope>NUCLEOTIDE SEQUENCE [LARGE SCALE GENOMIC DNA]</scope>
</reference>
<keyword evidence="5" id="KW-1185">Reference proteome</keyword>
<dbReference type="Proteomes" id="UP001165060">
    <property type="component" value="Unassembled WGS sequence"/>
</dbReference>
<keyword evidence="2" id="KW-0106">Calcium</keyword>
<organism evidence="4 5">
    <name type="scientific">Tetraparma gracilis</name>
    <dbReference type="NCBI Taxonomy" id="2962635"/>
    <lineage>
        <taxon>Eukaryota</taxon>
        <taxon>Sar</taxon>
        <taxon>Stramenopiles</taxon>
        <taxon>Ochrophyta</taxon>
        <taxon>Bolidophyceae</taxon>
        <taxon>Parmales</taxon>
        <taxon>Triparmaceae</taxon>
        <taxon>Tetraparma</taxon>
    </lineage>
</organism>
<dbReference type="Pfam" id="PF00168">
    <property type="entry name" value="C2"/>
    <property type="match status" value="1"/>
</dbReference>
<comment type="caution">
    <text evidence="4">The sequence shown here is derived from an EMBL/GenBank/DDBJ whole genome shotgun (WGS) entry which is preliminary data.</text>
</comment>